<name>A0A0B5QVC8_CLOBE</name>
<dbReference type="Pfam" id="PF19700">
    <property type="entry name" value="DUF6198"/>
    <property type="match status" value="1"/>
</dbReference>
<organism evidence="1 2">
    <name type="scientific">Clostridium beijerinckii</name>
    <name type="common">Clostridium MP</name>
    <dbReference type="NCBI Taxonomy" id="1520"/>
    <lineage>
        <taxon>Bacteria</taxon>
        <taxon>Bacillati</taxon>
        <taxon>Bacillota</taxon>
        <taxon>Clostridia</taxon>
        <taxon>Eubacteriales</taxon>
        <taxon>Clostridiaceae</taxon>
        <taxon>Clostridium</taxon>
    </lineage>
</organism>
<dbReference type="PANTHER" id="PTHR40078:SF1">
    <property type="entry name" value="INTEGRAL MEMBRANE PROTEIN"/>
    <property type="match status" value="1"/>
</dbReference>
<dbReference type="PANTHER" id="PTHR40078">
    <property type="entry name" value="INTEGRAL MEMBRANE PROTEIN-RELATED"/>
    <property type="match status" value="1"/>
</dbReference>
<proteinExistence type="predicted"/>
<sequence length="83" mass="9166">MFNFTGIAIYIIPKLSVNPTDDLMVALIEERGISLMKSKLTIDTICIIIAFALKGPRGIGTIIATVLITQLLDIINKFILNLY</sequence>
<evidence type="ECO:0000313" key="2">
    <source>
        <dbReference type="Proteomes" id="UP000031866"/>
    </source>
</evidence>
<reference evidence="2" key="1">
    <citation type="submission" date="2014-12" db="EMBL/GenBank/DDBJ databases">
        <title>Genome sequence of Clostridium beijerinckii strain 59B.</title>
        <authorList>
            <person name="Little G.T."/>
            <person name="Minton N.P."/>
        </authorList>
    </citation>
    <scope>NUCLEOTIDE SEQUENCE [LARGE SCALE GENOMIC DNA]</scope>
    <source>
        <strain evidence="2">59B</strain>
    </source>
</reference>
<dbReference type="InterPro" id="IPR038750">
    <property type="entry name" value="YczE/YyaS-like"/>
</dbReference>
<dbReference type="KEGG" id="cbei:LF65_05416"/>
<dbReference type="STRING" id="1520.LF65_05416"/>
<dbReference type="AlphaFoldDB" id="A0A0B5QVC8"/>
<protein>
    <submittedName>
        <fullName evidence="1">Uncharacterized protein</fullName>
    </submittedName>
</protein>
<dbReference type="EMBL" id="CP010086">
    <property type="protein sequence ID" value="AJH01933.1"/>
    <property type="molecule type" value="Genomic_DNA"/>
</dbReference>
<dbReference type="Proteomes" id="UP000031866">
    <property type="component" value="Chromosome"/>
</dbReference>
<accession>A0A0B5QVC8</accession>
<evidence type="ECO:0000313" key="1">
    <source>
        <dbReference type="EMBL" id="AJH01933.1"/>
    </source>
</evidence>
<dbReference type="OrthoDB" id="9814474at2"/>
<gene>
    <name evidence="1" type="ORF">LF65_05416</name>
</gene>